<evidence type="ECO:0000256" key="1">
    <source>
        <dbReference type="ARBA" id="ARBA00022723"/>
    </source>
</evidence>
<dbReference type="Pfam" id="PF13499">
    <property type="entry name" value="EF-hand_7"/>
    <property type="match status" value="1"/>
</dbReference>
<evidence type="ECO:0000256" key="2">
    <source>
        <dbReference type="ARBA" id="ARBA00022837"/>
    </source>
</evidence>
<organism evidence="4 5">
    <name type="scientific">Anas platyrhynchos platyrhynchos</name>
    <name type="common">Northern mallard</name>
    <dbReference type="NCBI Taxonomy" id="8840"/>
    <lineage>
        <taxon>Eukaryota</taxon>
        <taxon>Metazoa</taxon>
        <taxon>Chordata</taxon>
        <taxon>Craniata</taxon>
        <taxon>Vertebrata</taxon>
        <taxon>Euteleostomi</taxon>
        <taxon>Archelosauria</taxon>
        <taxon>Archosauria</taxon>
        <taxon>Dinosauria</taxon>
        <taxon>Saurischia</taxon>
        <taxon>Theropoda</taxon>
        <taxon>Coelurosauria</taxon>
        <taxon>Aves</taxon>
        <taxon>Neognathae</taxon>
        <taxon>Galloanserae</taxon>
        <taxon>Anseriformes</taxon>
        <taxon>Anatidae</taxon>
        <taxon>Anatinae</taxon>
        <taxon>Anas</taxon>
    </lineage>
</organism>
<dbReference type="InterPro" id="IPR002048">
    <property type="entry name" value="EF_hand_dom"/>
</dbReference>
<dbReference type="SUPFAM" id="SSF47473">
    <property type="entry name" value="EF-hand"/>
    <property type="match status" value="1"/>
</dbReference>
<reference evidence="4" key="2">
    <citation type="submission" date="2025-08" db="UniProtKB">
        <authorList>
            <consortium name="Ensembl"/>
        </authorList>
    </citation>
    <scope>IDENTIFICATION</scope>
</reference>
<accession>A0A493THY3</accession>
<evidence type="ECO:0000313" key="5">
    <source>
        <dbReference type="Proteomes" id="UP000016666"/>
    </source>
</evidence>
<reference evidence="4" key="3">
    <citation type="submission" date="2025-09" db="UniProtKB">
        <authorList>
            <consortium name="Ensembl"/>
        </authorList>
    </citation>
    <scope>IDENTIFICATION</scope>
</reference>
<name>A0A493THY3_ANAPP</name>
<dbReference type="FunFam" id="1.10.238.10:FF:000243">
    <property type="entry name" value="EF-hand calcium binding domain 6"/>
    <property type="match status" value="1"/>
</dbReference>
<dbReference type="PANTHER" id="PTHR20875:SF2">
    <property type="entry name" value="EF-HAND CALCIUM-BINDING DOMAIN-CONTAINING PROTEIN 6"/>
    <property type="match status" value="1"/>
</dbReference>
<dbReference type="InterPro" id="IPR011992">
    <property type="entry name" value="EF-hand-dom_pair"/>
</dbReference>
<dbReference type="InterPro" id="IPR018247">
    <property type="entry name" value="EF_Hand_1_Ca_BS"/>
</dbReference>
<dbReference type="OMA" id="FFHISSY"/>
<dbReference type="InterPro" id="IPR052603">
    <property type="entry name" value="EFCB6"/>
</dbReference>
<evidence type="ECO:0000259" key="3">
    <source>
        <dbReference type="PROSITE" id="PS50222"/>
    </source>
</evidence>
<keyword evidence="2" id="KW-0106">Calcium</keyword>
<dbReference type="AlphaFoldDB" id="A0A493THY3"/>
<protein>
    <recommendedName>
        <fullName evidence="3">EF-hand domain-containing protein</fullName>
    </recommendedName>
</protein>
<feature type="domain" description="EF-hand" evidence="3">
    <location>
        <begin position="193"/>
        <end position="223"/>
    </location>
</feature>
<dbReference type="PROSITE" id="PS50222">
    <property type="entry name" value="EF_HAND_2"/>
    <property type="match status" value="1"/>
</dbReference>
<sequence length="255" mass="29294">VDVDAGGWLKYQDFLRKFSSELVTMPSSTLSVPSLATSTKPATHAMQEAQVSSQPECPNTLSPLVGQKSVSVIRKDIQRSWRSIIKLCKEKDVGKLGEIPVSDFLAEKFHWGLSKEEINQITTKYDFKKNGKFAYCDFLQSCILLLKPQKSSLLQRVIIQKPQKPMSPGPQTMSFCSPIMRIQPQILHCWRPMKRTFKSYDESRTGLLNIADFRQVLHEYKINLSEEELFNILEYYDKALSSKIAYKDFLRAFLQ</sequence>
<dbReference type="FunFam" id="1.10.238.10:FF:000179">
    <property type="entry name" value="EF-hand calcium-binding domain-containing protein 6"/>
    <property type="match status" value="1"/>
</dbReference>
<dbReference type="GO" id="GO:0005509">
    <property type="term" value="F:calcium ion binding"/>
    <property type="evidence" value="ECO:0007669"/>
    <property type="project" value="InterPro"/>
</dbReference>
<proteinExistence type="predicted"/>
<dbReference type="Gene3D" id="1.10.238.10">
    <property type="entry name" value="EF-hand"/>
    <property type="match status" value="1"/>
</dbReference>
<dbReference type="Proteomes" id="UP000016666">
    <property type="component" value="Chromosome 1"/>
</dbReference>
<dbReference type="GeneTree" id="ENSGT00390000013629"/>
<dbReference type="PANTHER" id="PTHR20875">
    <property type="entry name" value="EF-HAND CALCIUM-BINDING DOMAIN-CONTAINING PROTEIN 6-RELATED"/>
    <property type="match status" value="1"/>
</dbReference>
<evidence type="ECO:0000313" key="4">
    <source>
        <dbReference type="Ensembl" id="ENSAPLP00000025323.1"/>
    </source>
</evidence>
<dbReference type="GO" id="GO:0005654">
    <property type="term" value="C:nucleoplasm"/>
    <property type="evidence" value="ECO:0007669"/>
    <property type="project" value="TreeGrafter"/>
</dbReference>
<reference evidence="4 5" key="1">
    <citation type="submission" date="2017-10" db="EMBL/GenBank/DDBJ databases">
        <title>A new Pekin duck reference genome.</title>
        <authorList>
            <person name="Hou Z.-C."/>
            <person name="Zhou Z.-K."/>
            <person name="Zhu F."/>
            <person name="Hou S.-S."/>
        </authorList>
    </citation>
    <scope>NUCLEOTIDE SEQUENCE [LARGE SCALE GENOMIC DNA]</scope>
</reference>
<keyword evidence="5" id="KW-1185">Reference proteome</keyword>
<dbReference type="PROSITE" id="PS00018">
    <property type="entry name" value="EF_HAND_1"/>
    <property type="match status" value="1"/>
</dbReference>
<dbReference type="Ensembl" id="ENSAPLT00000041743.1">
    <property type="protein sequence ID" value="ENSAPLP00000025323.1"/>
    <property type="gene ID" value="ENSAPLG00000025133.1"/>
</dbReference>
<dbReference type="STRING" id="8840.ENSAPLP00000025323"/>
<keyword evidence="1" id="KW-0479">Metal-binding</keyword>